<organism evidence="1 2">
    <name type="scientific">Kazachstania africana (strain ATCC 22294 / BCRC 22015 / CBS 2517 / CECT 1963 / NBRC 1671 / NRRL Y-8276)</name>
    <name type="common">Yeast</name>
    <name type="synonym">Kluyveromyces africanus</name>
    <dbReference type="NCBI Taxonomy" id="1071382"/>
    <lineage>
        <taxon>Eukaryota</taxon>
        <taxon>Fungi</taxon>
        <taxon>Dikarya</taxon>
        <taxon>Ascomycota</taxon>
        <taxon>Saccharomycotina</taxon>
        <taxon>Saccharomycetes</taxon>
        <taxon>Saccharomycetales</taxon>
        <taxon>Saccharomycetaceae</taxon>
        <taxon>Kazachstania</taxon>
    </lineage>
</organism>
<evidence type="ECO:0000313" key="2">
    <source>
        <dbReference type="Proteomes" id="UP000005220"/>
    </source>
</evidence>
<dbReference type="AlphaFoldDB" id="H2ARA4"/>
<dbReference type="HOGENOM" id="CLU_138722_0_0_1"/>
<dbReference type="PANTHER" id="PTHR15350">
    <property type="entry name" value="COP9 SIGNALOSOME COMPLEX SUBUNIT 7/DENDRITIC CELL PROTEIN GA17"/>
    <property type="match status" value="1"/>
</dbReference>
<dbReference type="EMBL" id="HE650822">
    <property type="protein sequence ID" value="CCF56904.1"/>
    <property type="molecule type" value="Genomic_DNA"/>
</dbReference>
<sequence>MDGRLVEILEDPHTFHFKQEWLDSTDTETRTLLEIFSFGTIKDLTDDLRKEMSPAMIAKLQKLTIISLSEQCRVLTYETIANECLIDNMNDVENFLIQLQGFFRVRLDSVERVAKITDWFDCRDVYANERDLYRVHNLQISKESLIQDLKKWKSKLTQDILG</sequence>
<dbReference type="GO" id="GO:0008180">
    <property type="term" value="C:COP9 signalosome"/>
    <property type="evidence" value="ECO:0007669"/>
    <property type="project" value="EnsemblFungi"/>
</dbReference>
<accession>H2ARA4</accession>
<dbReference type="GO" id="GO:0000338">
    <property type="term" value="P:protein deneddylation"/>
    <property type="evidence" value="ECO:0007669"/>
    <property type="project" value="EnsemblFungi"/>
</dbReference>
<proteinExistence type="predicted"/>
<dbReference type="FunCoup" id="H2ARA4">
    <property type="interactions" value="105"/>
</dbReference>
<protein>
    <recommendedName>
        <fullName evidence="3">COP9 signalosome complex subunit 9</fullName>
    </recommendedName>
</protein>
<dbReference type="PANTHER" id="PTHR15350:SF2">
    <property type="entry name" value="EUKARYOTIC TRANSLATION INITIATION FACTOR 3 SUBUNIT M"/>
    <property type="match status" value="1"/>
</dbReference>
<dbReference type="KEGG" id="kaf:KAFR_0B06080"/>
<dbReference type="eggNOG" id="ENOG502S4AD">
    <property type="taxonomic scope" value="Eukaryota"/>
</dbReference>
<dbReference type="GO" id="GO:0002183">
    <property type="term" value="P:cytoplasmic translational initiation"/>
    <property type="evidence" value="ECO:0007669"/>
    <property type="project" value="TreeGrafter"/>
</dbReference>
<dbReference type="GO" id="GO:0005852">
    <property type="term" value="C:eukaryotic translation initiation factor 3 complex"/>
    <property type="evidence" value="ECO:0007669"/>
    <property type="project" value="TreeGrafter"/>
</dbReference>
<gene>
    <name evidence="1" type="primary">KAFR0B06080</name>
    <name evidence="1" type="ORF">KAFR_0B06080</name>
</gene>
<evidence type="ECO:0000313" key="1">
    <source>
        <dbReference type="EMBL" id="CCF56904.1"/>
    </source>
</evidence>
<dbReference type="Proteomes" id="UP000005220">
    <property type="component" value="Chromosome 2"/>
</dbReference>
<dbReference type="InParanoid" id="H2ARA4"/>
<name>H2ARA4_KAZAF</name>
<dbReference type="RefSeq" id="XP_003956039.1">
    <property type="nucleotide sequence ID" value="XM_003955990.1"/>
</dbReference>
<evidence type="ECO:0008006" key="3">
    <source>
        <dbReference type="Google" id="ProtNLM"/>
    </source>
</evidence>
<reference evidence="1 2" key="1">
    <citation type="journal article" date="2011" name="Proc. Natl. Acad. Sci. U.S.A.">
        <title>Evolutionary erosion of yeast sex chromosomes by mating-type switching accidents.</title>
        <authorList>
            <person name="Gordon J.L."/>
            <person name="Armisen D."/>
            <person name="Proux-Wera E."/>
            <person name="Oheigeartaigh S.S."/>
            <person name="Byrne K.P."/>
            <person name="Wolfe K.H."/>
        </authorList>
    </citation>
    <scope>NUCLEOTIDE SEQUENCE [LARGE SCALE GENOMIC DNA]</scope>
    <source>
        <strain evidence="2">ATCC 22294 / BCRC 22015 / CBS 2517 / CECT 1963 / NBRC 1671 / NRRL Y-8276</strain>
    </source>
</reference>
<dbReference type="OrthoDB" id="10265275at2759"/>
<dbReference type="GO" id="GO:0000747">
    <property type="term" value="P:conjugation with cellular fusion"/>
    <property type="evidence" value="ECO:0007669"/>
    <property type="project" value="EnsemblFungi"/>
</dbReference>
<dbReference type="GO" id="GO:0071444">
    <property type="term" value="P:cellular response to pheromone"/>
    <property type="evidence" value="ECO:0007669"/>
    <property type="project" value="EnsemblFungi"/>
</dbReference>
<keyword evidence="2" id="KW-1185">Reference proteome</keyword>
<dbReference type="STRING" id="1071382.H2ARA4"/>
<dbReference type="GeneID" id="13884786"/>
<dbReference type="InterPro" id="IPR045237">
    <property type="entry name" value="COPS7/eIF3m"/>
</dbReference>